<comment type="caution">
    <text evidence="2">The sequence shown here is derived from an EMBL/GenBank/DDBJ whole genome shotgun (WGS) entry which is preliminary data.</text>
</comment>
<dbReference type="AlphaFoldDB" id="A0A2N8K8F0"/>
<accession>A0A2N8K8F0</accession>
<protein>
    <submittedName>
        <fullName evidence="2">Elements of external origin</fullName>
    </submittedName>
</protein>
<dbReference type="RefSeq" id="WP_146196979.1">
    <property type="nucleotide sequence ID" value="NZ_POQS01000022.1"/>
</dbReference>
<organism evidence="2 3">
    <name type="scientific">Achromobacter pulmonis</name>
    <dbReference type="NCBI Taxonomy" id="1389932"/>
    <lineage>
        <taxon>Bacteria</taxon>
        <taxon>Pseudomonadati</taxon>
        <taxon>Pseudomonadota</taxon>
        <taxon>Betaproteobacteria</taxon>
        <taxon>Burkholderiales</taxon>
        <taxon>Alcaligenaceae</taxon>
        <taxon>Achromobacter</taxon>
    </lineage>
</organism>
<feature type="region of interest" description="Disordered" evidence="1">
    <location>
        <begin position="1"/>
        <end position="25"/>
    </location>
</feature>
<dbReference type="Pfam" id="PF11149">
    <property type="entry name" value="DUF2924"/>
    <property type="match status" value="1"/>
</dbReference>
<dbReference type="EMBL" id="POQS01000022">
    <property type="protein sequence ID" value="PND29729.1"/>
    <property type="molecule type" value="Genomic_DNA"/>
</dbReference>
<keyword evidence="3" id="KW-1185">Reference proteome</keyword>
<dbReference type="Proteomes" id="UP000235994">
    <property type="component" value="Unassembled WGS sequence"/>
</dbReference>
<reference evidence="2 3" key="1">
    <citation type="submission" date="2018-01" db="EMBL/GenBank/DDBJ databases">
        <title>The draft genome of an aniline degradation strain ANB-1.</title>
        <authorList>
            <person name="Zhang L."/>
            <person name="Jiang J."/>
        </authorList>
    </citation>
    <scope>NUCLEOTIDE SEQUENCE [LARGE SCALE GENOMIC DNA]</scope>
    <source>
        <strain evidence="2 3">ANB-1</strain>
    </source>
</reference>
<gene>
    <name evidence="2" type="ORF">C1I89_33235</name>
</gene>
<dbReference type="InterPro" id="IPR021322">
    <property type="entry name" value="DUF2924"/>
</dbReference>
<evidence type="ECO:0000256" key="1">
    <source>
        <dbReference type="SAM" id="MobiDB-lite"/>
    </source>
</evidence>
<name>A0A2N8K8F0_9BURK</name>
<evidence type="ECO:0000313" key="2">
    <source>
        <dbReference type="EMBL" id="PND29729.1"/>
    </source>
</evidence>
<proteinExistence type="predicted"/>
<sequence length="95" mass="10353">SSSLKRRLEKIGETGEVPNQKRRAENQLAPGATLIREYNGIAHQVKVLDDGRFEYQARAYKSLSGVAKAITGTAWSGPAFFGLRQPAPKRQGALA</sequence>
<evidence type="ECO:0000313" key="3">
    <source>
        <dbReference type="Proteomes" id="UP000235994"/>
    </source>
</evidence>
<feature type="non-terminal residue" evidence="2">
    <location>
        <position position="1"/>
    </location>
</feature>